<keyword evidence="3" id="KW-0963">Cytoplasm</keyword>
<feature type="region of interest" description="Disordered" evidence="6">
    <location>
        <begin position="78"/>
        <end position="109"/>
    </location>
</feature>
<dbReference type="AlphaFoldDB" id="A0A8C2X2S8"/>
<evidence type="ECO:0000256" key="2">
    <source>
        <dbReference type="ARBA" id="ARBA00004496"/>
    </source>
</evidence>
<evidence type="ECO:0000256" key="1">
    <source>
        <dbReference type="ARBA" id="ARBA00004437"/>
    </source>
</evidence>
<keyword evidence="8" id="KW-1185">Reference proteome</keyword>
<accession>A0A8C2X2S8</accession>
<sequence>MEADDDLDALLDEVERRFCSDVSVASSTGRSARHTGGHVTRSSTKPPMSVVGDLDDDLDDDLDNDLDNDLDALLEEFLEDESGSSPLKTLEFPEGTRGEKKPSSQSGGRKCCPVFAGGSSVPSGVGTASSKRSCDQLRCTSCDFRVLTFDDCEWDASCDYLFLRNNVPDRQKLGARLKKRRGSRAFACQCSWFTAAEPTDLRDRAGLRWVCGKHRD</sequence>
<reference evidence="7" key="2">
    <citation type="submission" date="2025-09" db="UniProtKB">
        <authorList>
            <consortium name="Ensembl"/>
        </authorList>
    </citation>
    <scope>IDENTIFICATION</scope>
</reference>
<evidence type="ECO:0000313" key="7">
    <source>
        <dbReference type="Ensembl" id="ENSCLMP00005012489.1"/>
    </source>
</evidence>
<organism evidence="7 8">
    <name type="scientific">Cyclopterus lumpus</name>
    <name type="common">Lumpsucker</name>
    <dbReference type="NCBI Taxonomy" id="8103"/>
    <lineage>
        <taxon>Eukaryota</taxon>
        <taxon>Metazoa</taxon>
        <taxon>Chordata</taxon>
        <taxon>Craniata</taxon>
        <taxon>Vertebrata</taxon>
        <taxon>Euteleostomi</taxon>
        <taxon>Actinopterygii</taxon>
        <taxon>Neopterygii</taxon>
        <taxon>Teleostei</taxon>
        <taxon>Neoteleostei</taxon>
        <taxon>Acanthomorphata</taxon>
        <taxon>Eupercaria</taxon>
        <taxon>Perciformes</taxon>
        <taxon>Cottioidei</taxon>
        <taxon>Cottales</taxon>
        <taxon>Cyclopteridae</taxon>
        <taxon>Cyclopterus</taxon>
    </lineage>
</organism>
<name>A0A8C2X2S8_CYCLU</name>
<protein>
    <recommendedName>
        <fullName evidence="5">Cilia- and flagella-associated protein 418</fullName>
    </recommendedName>
</protein>
<gene>
    <name evidence="7" type="primary">cfap418</name>
</gene>
<proteinExistence type="predicted"/>
<evidence type="ECO:0000256" key="4">
    <source>
        <dbReference type="ARBA" id="ARBA00024819"/>
    </source>
</evidence>
<evidence type="ECO:0000313" key="8">
    <source>
        <dbReference type="Proteomes" id="UP000694565"/>
    </source>
</evidence>
<dbReference type="Ensembl" id="ENSCLMT00005013374.1">
    <property type="protein sequence ID" value="ENSCLMP00005012489.1"/>
    <property type="gene ID" value="ENSCLMG00005006685.1"/>
</dbReference>
<dbReference type="Proteomes" id="UP000694565">
    <property type="component" value="Unplaced"/>
</dbReference>
<dbReference type="CTD" id="157657"/>
<dbReference type="GO" id="GO:0001917">
    <property type="term" value="C:photoreceptor inner segment"/>
    <property type="evidence" value="ECO:0007669"/>
    <property type="project" value="UniProtKB-SubCell"/>
</dbReference>
<dbReference type="InterPro" id="IPR029239">
    <property type="entry name" value="CFAP418"/>
</dbReference>
<dbReference type="KEGG" id="clum:117745159"/>
<evidence type="ECO:0000256" key="6">
    <source>
        <dbReference type="SAM" id="MobiDB-lite"/>
    </source>
</evidence>
<dbReference type="GO" id="GO:0005829">
    <property type="term" value="C:cytosol"/>
    <property type="evidence" value="ECO:0007669"/>
    <property type="project" value="TreeGrafter"/>
</dbReference>
<evidence type="ECO:0000256" key="5">
    <source>
        <dbReference type="ARBA" id="ARBA00026215"/>
    </source>
</evidence>
<evidence type="ECO:0000256" key="3">
    <source>
        <dbReference type="ARBA" id="ARBA00022490"/>
    </source>
</evidence>
<feature type="region of interest" description="Disordered" evidence="6">
    <location>
        <begin position="22"/>
        <end position="62"/>
    </location>
</feature>
<dbReference type="PANTHER" id="PTHR33958:SF1">
    <property type="entry name" value="CILIA- AND FLAGELLA-ASSOCIATED PROTEIN 418"/>
    <property type="match status" value="1"/>
</dbReference>
<feature type="compositionally biased region" description="Acidic residues" evidence="6">
    <location>
        <begin position="53"/>
        <end position="62"/>
    </location>
</feature>
<dbReference type="OrthoDB" id="259905at2759"/>
<comment type="subcellular location">
    <subcellularLocation>
        <location evidence="2">Cytoplasm</location>
    </subcellularLocation>
    <subcellularLocation>
        <location evidence="1">Photoreceptor inner segment</location>
    </subcellularLocation>
</comment>
<comment type="function">
    <text evidence="4">May be involved in photoreceptor outer segment disk morphogenesis.</text>
</comment>
<dbReference type="Pfam" id="PF14996">
    <property type="entry name" value="RMP"/>
    <property type="match status" value="1"/>
</dbReference>
<dbReference type="PANTHER" id="PTHR33958">
    <property type="entry name" value="PROTEIN C8ORF37"/>
    <property type="match status" value="1"/>
</dbReference>
<dbReference type="GeneTree" id="ENSGT00390000006173"/>
<reference evidence="7" key="1">
    <citation type="submission" date="2025-08" db="UniProtKB">
        <authorList>
            <consortium name="Ensembl"/>
        </authorList>
    </citation>
    <scope>IDENTIFICATION</scope>
</reference>